<gene>
    <name evidence="2" type="ORF">GCM10007209_37660</name>
</gene>
<name>A0A830EAR3_9EURY</name>
<reference evidence="2" key="2">
    <citation type="submission" date="2020-09" db="EMBL/GenBank/DDBJ databases">
        <authorList>
            <person name="Sun Q."/>
            <person name="Sedlacek I."/>
        </authorList>
    </citation>
    <scope>NUCLEOTIDE SEQUENCE</scope>
    <source>
        <strain evidence="2">CCM 7217</strain>
    </source>
</reference>
<comment type="caution">
    <text evidence="2">The sequence shown here is derived from an EMBL/GenBank/DDBJ whole genome shotgun (WGS) entry which is preliminary data.</text>
</comment>
<feature type="domain" description="DUF7389" evidence="1">
    <location>
        <begin position="14"/>
        <end position="74"/>
    </location>
</feature>
<dbReference type="AlphaFoldDB" id="A0A830EAR3"/>
<protein>
    <recommendedName>
        <fullName evidence="1">DUF7389 domain-containing protein</fullName>
    </recommendedName>
</protein>
<dbReference type="InterPro" id="IPR055813">
    <property type="entry name" value="DUF7389"/>
</dbReference>
<dbReference type="RefSeq" id="WP_007273942.1">
    <property type="nucleotide sequence ID" value="NZ_BMCI01000010.1"/>
</dbReference>
<evidence type="ECO:0000313" key="2">
    <source>
        <dbReference type="EMBL" id="GGC72195.1"/>
    </source>
</evidence>
<evidence type="ECO:0000313" key="3">
    <source>
        <dbReference type="Proteomes" id="UP000646833"/>
    </source>
</evidence>
<proteinExistence type="predicted"/>
<accession>A0A830EAR3</accession>
<sequence length="77" mass="8557">MAENHNDEIEASVEEHGSYCALEVRSKRGTGTRNEDRVKATLARPTLDDVEGEKDQLIALVKESLGDAREFQPDADE</sequence>
<organism evidence="2 3">
    <name type="scientific">Haloferax sulfurifontis</name>
    <dbReference type="NCBI Taxonomy" id="255616"/>
    <lineage>
        <taxon>Archaea</taxon>
        <taxon>Methanobacteriati</taxon>
        <taxon>Methanobacteriota</taxon>
        <taxon>Stenosarchaea group</taxon>
        <taxon>Halobacteria</taxon>
        <taxon>Halobacteriales</taxon>
        <taxon>Haloferacaceae</taxon>
        <taxon>Haloferax</taxon>
    </lineage>
</organism>
<dbReference type="Proteomes" id="UP000646833">
    <property type="component" value="Unassembled WGS sequence"/>
</dbReference>
<dbReference type="Pfam" id="PF24115">
    <property type="entry name" value="DUF7389"/>
    <property type="match status" value="1"/>
</dbReference>
<evidence type="ECO:0000259" key="1">
    <source>
        <dbReference type="Pfam" id="PF24115"/>
    </source>
</evidence>
<dbReference type="EMBL" id="BMCI01000010">
    <property type="protein sequence ID" value="GGC72195.1"/>
    <property type="molecule type" value="Genomic_DNA"/>
</dbReference>
<reference evidence="2" key="1">
    <citation type="journal article" date="2014" name="Int. J. Syst. Evol. Microbiol.">
        <title>Complete genome sequence of Corynebacterium casei LMG S-19264T (=DSM 44701T), isolated from a smear-ripened cheese.</title>
        <authorList>
            <consortium name="US DOE Joint Genome Institute (JGI-PGF)"/>
            <person name="Walter F."/>
            <person name="Albersmeier A."/>
            <person name="Kalinowski J."/>
            <person name="Ruckert C."/>
        </authorList>
    </citation>
    <scope>NUCLEOTIDE SEQUENCE</scope>
    <source>
        <strain evidence="2">CCM 7217</strain>
    </source>
</reference>